<dbReference type="AlphaFoldDB" id="A0A2P7S9X0"/>
<protein>
    <submittedName>
        <fullName evidence="2">Uncharacterized protein</fullName>
    </submittedName>
</protein>
<dbReference type="Proteomes" id="UP000240653">
    <property type="component" value="Unassembled WGS sequence"/>
</dbReference>
<gene>
    <name evidence="2" type="ORF">C7I85_16850</name>
</gene>
<keyword evidence="3" id="KW-1185">Reference proteome</keyword>
<feature type="region of interest" description="Disordered" evidence="1">
    <location>
        <begin position="92"/>
        <end position="113"/>
    </location>
</feature>
<evidence type="ECO:0000313" key="2">
    <source>
        <dbReference type="EMBL" id="PSJ59283.1"/>
    </source>
</evidence>
<dbReference type="OrthoDB" id="2221036at2"/>
<evidence type="ECO:0000313" key="3">
    <source>
        <dbReference type="Proteomes" id="UP000240653"/>
    </source>
</evidence>
<feature type="compositionally biased region" description="Basic and acidic residues" evidence="1">
    <location>
        <begin position="92"/>
        <end position="103"/>
    </location>
</feature>
<proteinExistence type="predicted"/>
<sequence length="113" mass="13254">MDKAHYTTVEEQVEYGLETIPEDLMVSVPLRDLMFVFETMGELNRFFHQPLNWQTLADVKAFMGARDSGALHLIRECYYRKLRDLLPADIEKGLDSDRFDNPDLPHYYKPKAD</sequence>
<evidence type="ECO:0000256" key="1">
    <source>
        <dbReference type="SAM" id="MobiDB-lite"/>
    </source>
</evidence>
<organism evidence="2 3">
    <name type="scientific">Pseudaminobacter soli</name>
    <name type="common">ex Li et al. 2025</name>
    <dbReference type="NCBI Taxonomy" id="1295366"/>
    <lineage>
        <taxon>Bacteria</taxon>
        <taxon>Pseudomonadati</taxon>
        <taxon>Pseudomonadota</taxon>
        <taxon>Alphaproteobacteria</taxon>
        <taxon>Hyphomicrobiales</taxon>
        <taxon>Phyllobacteriaceae</taxon>
        <taxon>Pseudaminobacter</taxon>
    </lineage>
</organism>
<name>A0A2P7S9X0_9HYPH</name>
<dbReference type="RefSeq" id="WP_106725167.1">
    <property type="nucleotide sequence ID" value="NZ_PXYL01000008.1"/>
</dbReference>
<accession>A0A2P7S9X0</accession>
<reference evidence="2 3" key="1">
    <citation type="submission" date="2018-03" db="EMBL/GenBank/DDBJ databases">
        <title>The draft genome of Mesorhizobium soli JCM 19897.</title>
        <authorList>
            <person name="Li L."/>
            <person name="Liu L."/>
            <person name="Liang L."/>
            <person name="Wang T."/>
            <person name="Zhang X."/>
        </authorList>
    </citation>
    <scope>NUCLEOTIDE SEQUENCE [LARGE SCALE GENOMIC DNA]</scope>
    <source>
        <strain evidence="2 3">JCM 19897</strain>
    </source>
</reference>
<comment type="caution">
    <text evidence="2">The sequence shown here is derived from an EMBL/GenBank/DDBJ whole genome shotgun (WGS) entry which is preliminary data.</text>
</comment>
<dbReference type="EMBL" id="PXYL01000008">
    <property type="protein sequence ID" value="PSJ59283.1"/>
    <property type="molecule type" value="Genomic_DNA"/>
</dbReference>